<feature type="transmembrane region" description="Helical" evidence="1">
    <location>
        <begin position="262"/>
        <end position="293"/>
    </location>
</feature>
<feature type="transmembrane region" description="Helical" evidence="1">
    <location>
        <begin position="37"/>
        <end position="54"/>
    </location>
</feature>
<feature type="transmembrane region" description="Helical" evidence="1">
    <location>
        <begin position="85"/>
        <end position="103"/>
    </location>
</feature>
<feature type="transmembrane region" description="Helical" evidence="1">
    <location>
        <begin position="110"/>
        <end position="132"/>
    </location>
</feature>
<evidence type="ECO:0000313" key="2">
    <source>
        <dbReference type="EMBL" id="MBM7416356.1"/>
    </source>
</evidence>
<gene>
    <name evidence="2" type="ORF">JOE42_003089</name>
</gene>
<feature type="transmembrane region" description="Helical" evidence="1">
    <location>
        <begin position="185"/>
        <end position="207"/>
    </location>
</feature>
<feature type="transmembrane region" description="Helical" evidence="1">
    <location>
        <begin position="144"/>
        <end position="164"/>
    </location>
</feature>
<feature type="transmembrane region" description="Helical" evidence="1">
    <location>
        <begin position="299"/>
        <end position="317"/>
    </location>
</feature>
<dbReference type="Proteomes" id="UP000703038">
    <property type="component" value="Unassembled WGS sequence"/>
</dbReference>
<comment type="caution">
    <text evidence="2">The sequence shown here is derived from an EMBL/GenBank/DDBJ whole genome shotgun (WGS) entry which is preliminary data.</text>
</comment>
<reference evidence="2 3" key="1">
    <citation type="submission" date="2021-01" db="EMBL/GenBank/DDBJ databases">
        <title>Genomics of switchgrass bacterial isolates.</title>
        <authorList>
            <person name="Shade A."/>
        </authorList>
    </citation>
    <scope>NUCLEOTIDE SEQUENCE [LARGE SCALE GENOMIC DNA]</scope>
    <source>
        <strain evidence="2 3">PvP111</strain>
    </source>
</reference>
<name>A0ABS2KYH8_9NOCA</name>
<keyword evidence="1" id="KW-0472">Membrane</keyword>
<organism evidence="2 3">
    <name type="scientific">Rhodococcoides corynebacterioides</name>
    <dbReference type="NCBI Taxonomy" id="53972"/>
    <lineage>
        <taxon>Bacteria</taxon>
        <taxon>Bacillati</taxon>
        <taxon>Actinomycetota</taxon>
        <taxon>Actinomycetes</taxon>
        <taxon>Mycobacteriales</taxon>
        <taxon>Nocardiaceae</taxon>
        <taxon>Rhodococcoides</taxon>
    </lineage>
</organism>
<sequence length="421" mass="40456">MSASGGRLDAVSTPIALVVGAGAAVHAVTSPDLVADTGNGPAAVVAAVAVAALLTGRSSRAAPAVLAAVGGAALVVGTLGSSAVLSLLGALGSGVVLGALAVLASVRRLWVAAFGVASTVSLVLSITVVAIPRRYASYVDTDTTTSRTIALVAAMVVTVLAIALRSRTQHSSRSSSTLSPSARTALTAVIIALVGLVPVLVTNLTAAAGAAGLGAVTTTATWSVSTIVVTVILVGVALALPSGGILVVAGTVLWLSTRPASVVVLTTAGTTALPLVLVVGVALACAVGAAAGARARPAVGPPLAILCCAAVVTAIHLGTSFTGVAVIAAALATGAVVGAGAASVDVPAPPAVVGAGLLVPLALTTMPSSPISADFGWTAYTPLTLQSGSVTLTEPTAGTLVTVTCLALCAVGAELIRRRRG</sequence>
<feature type="transmembrane region" description="Helical" evidence="1">
    <location>
        <begin position="397"/>
        <end position="416"/>
    </location>
</feature>
<feature type="transmembrane region" description="Helical" evidence="1">
    <location>
        <begin position="324"/>
        <end position="344"/>
    </location>
</feature>
<keyword evidence="1" id="KW-0812">Transmembrane</keyword>
<accession>A0ABS2KYH8</accession>
<evidence type="ECO:0000256" key="1">
    <source>
        <dbReference type="SAM" id="Phobius"/>
    </source>
</evidence>
<evidence type="ECO:0000313" key="3">
    <source>
        <dbReference type="Proteomes" id="UP000703038"/>
    </source>
</evidence>
<keyword evidence="3" id="KW-1185">Reference proteome</keyword>
<protein>
    <submittedName>
        <fullName evidence="2">Uncharacterized protein</fullName>
    </submittedName>
</protein>
<feature type="transmembrane region" description="Helical" evidence="1">
    <location>
        <begin position="61"/>
        <end position="79"/>
    </location>
</feature>
<dbReference type="EMBL" id="JAFBBK010000001">
    <property type="protein sequence ID" value="MBM7416356.1"/>
    <property type="molecule type" value="Genomic_DNA"/>
</dbReference>
<feature type="transmembrane region" description="Helical" evidence="1">
    <location>
        <begin position="227"/>
        <end position="255"/>
    </location>
</feature>
<dbReference type="RefSeq" id="WP_204869181.1">
    <property type="nucleotide sequence ID" value="NZ_JAFBBK010000001.1"/>
</dbReference>
<proteinExistence type="predicted"/>
<keyword evidence="1" id="KW-1133">Transmembrane helix</keyword>